<name>A0ABN1GQD1_9HYPH</name>
<sequence length="381" mass="43016">MIDGQDNFGINAPHQSGPFLHSMANFSSIFERVLAGLCPQAYCEIGVEGQILSRKIIEMARIHSSKVYGIDPTIDNKQDYENYIFIQKPSHKGLSDVTLCDVYFVDGDHNYYTVKGELDLIKKIPSSSSDFPLIFLHDVGWPQDRRDSYYLPSYVPEESRQASISGLGVDPEISGLTKFGLASGDPNYVFADARGGVKNGVLTAVEDFIIENPEWSYLNIPGIFGLCILYKQDICEDILNRISDLSSAVTWLGEIISILEYNRLKNLCETYRTHHHFSLTTNSLNKQILHGAELEKKNVVAVKEKDRKDSLIKELQLKQSLLNQEIAEAHRESYNARRIAVEANNKAEKLLADNLLISSSWSYLIGKIITFPARQFKKIFN</sequence>
<evidence type="ECO:0000313" key="2">
    <source>
        <dbReference type="Proteomes" id="UP001424441"/>
    </source>
</evidence>
<proteinExistence type="predicted"/>
<dbReference type="Proteomes" id="UP001424441">
    <property type="component" value="Unassembled WGS sequence"/>
</dbReference>
<evidence type="ECO:0008006" key="3">
    <source>
        <dbReference type="Google" id="ProtNLM"/>
    </source>
</evidence>
<dbReference type="EMBL" id="BAAADE010000025">
    <property type="protein sequence ID" value="GAA0616353.1"/>
    <property type="molecule type" value="Genomic_DNA"/>
</dbReference>
<accession>A0ABN1GQD1</accession>
<keyword evidence="2" id="KW-1185">Reference proteome</keyword>
<gene>
    <name evidence="1" type="ORF">GCM10008943_33920</name>
</gene>
<reference evidence="1 2" key="1">
    <citation type="journal article" date="2019" name="Int. J. Syst. Evol. Microbiol.">
        <title>The Global Catalogue of Microorganisms (GCM) 10K type strain sequencing project: providing services to taxonomists for standard genome sequencing and annotation.</title>
        <authorList>
            <consortium name="The Broad Institute Genomics Platform"/>
            <consortium name="The Broad Institute Genome Sequencing Center for Infectious Disease"/>
            <person name="Wu L."/>
            <person name="Ma J."/>
        </authorList>
    </citation>
    <scope>NUCLEOTIDE SEQUENCE [LARGE SCALE GENOMIC DNA]</scope>
    <source>
        <strain evidence="1 2">JCM 15115</strain>
    </source>
</reference>
<evidence type="ECO:0000313" key="1">
    <source>
        <dbReference type="EMBL" id="GAA0616353.1"/>
    </source>
</evidence>
<comment type="caution">
    <text evidence="1">The sequence shown here is derived from an EMBL/GenBank/DDBJ whole genome shotgun (WGS) entry which is preliminary data.</text>
</comment>
<organism evidence="1 2">
    <name type="scientific">Paenochrobactrum glaciei</name>
    <dbReference type="NCBI Taxonomy" id="486407"/>
    <lineage>
        <taxon>Bacteria</taxon>
        <taxon>Pseudomonadati</taxon>
        <taxon>Pseudomonadota</taxon>
        <taxon>Alphaproteobacteria</taxon>
        <taxon>Hyphomicrobiales</taxon>
        <taxon>Brucellaceae</taxon>
        <taxon>Paenochrobactrum</taxon>
    </lineage>
</organism>
<protein>
    <recommendedName>
        <fullName evidence="3">Class I SAM-dependent methyltransferase</fullName>
    </recommendedName>
</protein>